<protein>
    <submittedName>
        <fullName evidence="2">Uncharacterized protein</fullName>
    </submittedName>
</protein>
<gene>
    <name evidence="2" type="ORF">BC938DRAFT_475232</name>
</gene>
<dbReference type="Proteomes" id="UP000274822">
    <property type="component" value="Unassembled WGS sequence"/>
</dbReference>
<reference evidence="2 3" key="1">
    <citation type="journal article" date="2018" name="New Phytol.">
        <title>Phylogenomics of Endogonaceae and evolution of mycorrhizas within Mucoromycota.</title>
        <authorList>
            <person name="Chang Y."/>
            <person name="Desiro A."/>
            <person name="Na H."/>
            <person name="Sandor L."/>
            <person name="Lipzen A."/>
            <person name="Clum A."/>
            <person name="Barry K."/>
            <person name="Grigoriev I.V."/>
            <person name="Martin F.M."/>
            <person name="Stajich J.E."/>
            <person name="Smith M.E."/>
            <person name="Bonito G."/>
            <person name="Spatafora J.W."/>
        </authorList>
    </citation>
    <scope>NUCLEOTIDE SEQUENCE [LARGE SCALE GENOMIC DNA]</scope>
    <source>
        <strain evidence="2 3">AD002</strain>
    </source>
</reference>
<feature type="compositionally biased region" description="Polar residues" evidence="1">
    <location>
        <begin position="71"/>
        <end position="110"/>
    </location>
</feature>
<name>A0A433QZD4_9FUNG</name>
<feature type="region of interest" description="Disordered" evidence="1">
    <location>
        <begin position="148"/>
        <end position="236"/>
    </location>
</feature>
<proteinExistence type="predicted"/>
<dbReference type="AlphaFoldDB" id="A0A433QZD4"/>
<feature type="region of interest" description="Disordered" evidence="1">
    <location>
        <begin position="48"/>
        <end position="132"/>
    </location>
</feature>
<comment type="caution">
    <text evidence="2">The sequence shown here is derived from an EMBL/GenBank/DDBJ whole genome shotgun (WGS) entry which is preliminary data.</text>
</comment>
<sequence>EGGLITPSAAPRYIINSSIGWLSGDVIGFSSKNTKIFNCSKITSSFIMPAETPSDTPSSRLRNRIREDTPSLVQPNPSRRNDTPKPQSTQLTQNQVTPKPQITPKSILDSSDNHEEGNSDDEAPEAVSISSSKIEALQAAQLEKEFSQKLQAAQKEKRRQRDTKLKEQKEGSKRSKKTTFENKDADTQETSIKRKNQPEKPPQTEHDVSNTLVADQISETRGEVDKDGTEMPFKKPVLPTLLPLDMLEDVAKEEAEQRKKRKHLRLDDFDAIAKEEEEEGRETKNKLKRKKTKTEGKKVGPFTVVILDKPSPKPAPVASHIQNFRESHFFGNGRVPRKDGELLFAFSTLGTPRLVICCVQQTLILHTAILNISQKNRGAAAVFRRQNPAGPPLKKI</sequence>
<keyword evidence="3" id="KW-1185">Reference proteome</keyword>
<feature type="compositionally biased region" description="Basic and acidic residues" evidence="1">
    <location>
        <begin position="218"/>
        <end position="233"/>
    </location>
</feature>
<evidence type="ECO:0000256" key="1">
    <source>
        <dbReference type="SAM" id="MobiDB-lite"/>
    </source>
</evidence>
<organism evidence="2 3">
    <name type="scientific">Jimgerdemannia flammicorona</name>
    <dbReference type="NCBI Taxonomy" id="994334"/>
    <lineage>
        <taxon>Eukaryota</taxon>
        <taxon>Fungi</taxon>
        <taxon>Fungi incertae sedis</taxon>
        <taxon>Mucoromycota</taxon>
        <taxon>Mucoromycotina</taxon>
        <taxon>Endogonomycetes</taxon>
        <taxon>Endogonales</taxon>
        <taxon>Endogonaceae</taxon>
        <taxon>Jimgerdemannia</taxon>
    </lineage>
</organism>
<accession>A0A433QZD4</accession>
<feature type="non-terminal residue" evidence="2">
    <location>
        <position position="1"/>
    </location>
</feature>
<feature type="compositionally biased region" description="Basic and acidic residues" evidence="1">
    <location>
        <begin position="162"/>
        <end position="186"/>
    </location>
</feature>
<feature type="compositionally biased region" description="Basic and acidic residues" evidence="1">
    <location>
        <begin position="196"/>
        <end position="208"/>
    </location>
</feature>
<evidence type="ECO:0000313" key="2">
    <source>
        <dbReference type="EMBL" id="RUS35143.1"/>
    </source>
</evidence>
<dbReference type="EMBL" id="RBNJ01000201">
    <property type="protein sequence ID" value="RUS35143.1"/>
    <property type="molecule type" value="Genomic_DNA"/>
</dbReference>
<evidence type="ECO:0000313" key="3">
    <source>
        <dbReference type="Proteomes" id="UP000274822"/>
    </source>
</evidence>